<feature type="compositionally biased region" description="Basic and acidic residues" evidence="2">
    <location>
        <begin position="172"/>
        <end position="191"/>
    </location>
</feature>
<dbReference type="AlphaFoldDB" id="A0AAU9V6G0"/>
<reference evidence="4" key="1">
    <citation type="submission" date="2022-03" db="EMBL/GenBank/DDBJ databases">
        <authorList>
            <person name="Tunstrom K."/>
        </authorList>
    </citation>
    <scope>NUCLEOTIDE SEQUENCE</scope>
</reference>
<gene>
    <name evidence="4" type="ORF">EEDITHA_LOCUS21132</name>
</gene>
<evidence type="ECO:0000313" key="4">
    <source>
        <dbReference type="EMBL" id="CAH2107069.1"/>
    </source>
</evidence>
<dbReference type="EMBL" id="CAKOGL010000030">
    <property type="protein sequence ID" value="CAH2107069.1"/>
    <property type="molecule type" value="Genomic_DNA"/>
</dbReference>
<dbReference type="Pfam" id="PF26116">
    <property type="entry name" value="FAM13A"/>
    <property type="match status" value="1"/>
</dbReference>
<comment type="similarity">
    <text evidence="1">Belongs to the FAM13 family.</text>
</comment>
<dbReference type="Proteomes" id="UP001153954">
    <property type="component" value="Unassembled WGS sequence"/>
</dbReference>
<dbReference type="InterPro" id="IPR039102">
    <property type="entry name" value="FAM13"/>
</dbReference>
<feature type="compositionally biased region" description="Polar residues" evidence="2">
    <location>
        <begin position="411"/>
        <end position="422"/>
    </location>
</feature>
<evidence type="ECO:0000313" key="5">
    <source>
        <dbReference type="Proteomes" id="UP001153954"/>
    </source>
</evidence>
<feature type="compositionally biased region" description="Basic and acidic residues" evidence="2">
    <location>
        <begin position="92"/>
        <end position="106"/>
    </location>
</feature>
<keyword evidence="5" id="KW-1185">Reference proteome</keyword>
<accession>A0AAU9V6G0</accession>
<sequence>MVLLEIHQGYGHDSECTSEHRIVISGLGWRAQCCERNEREKQREDMAAPECEREARKRRERRDSGCAHERKERRPHSEERTPPPPPPPPLHDYNRLESERRAERLSRARRPQYGGKRRRAPARLPRQPKENDCLSHAEDIRSGTPPHFEYVVQQKPELCEDSERSYATAGDAVEHTRRDERSEMPRRVQPNPDRRIEKISKKINSLKKNIAKYESDFEAQNGYAMTQSDRMTDVQLTRMYETLRNLKAEKRCIKADPVEYELKIQAAKLQKERDDKLDAALKSDKPMAEVVRDIEEWVEFCREAAGRASVPESSWSAAQLAAEKSCVQRALLRLEAARGRPPAHSAERGAARHLYERYRAVKRALAAFRPDAIIGATNGELATIHEHETMLFNTSVDSSSDSQEKPSDSSQETIETPLQSPPTREAGEEMPSSTSSAKSATTSEEVTPSNEGLHCLGLEDLARALGEAKLLKLVLRRSIKEYEVNFELQNSRKVQNDDRKIREEEYQRYKTVKARIKLLNALINKQKTASCNNNEELANKKR</sequence>
<feature type="region of interest" description="Disordered" evidence="2">
    <location>
        <begin position="37"/>
        <end position="132"/>
    </location>
</feature>
<feature type="compositionally biased region" description="Basic and acidic residues" evidence="2">
    <location>
        <begin position="37"/>
        <end position="81"/>
    </location>
</feature>
<feature type="domain" description="FAM13A-like" evidence="3">
    <location>
        <begin position="458"/>
        <end position="526"/>
    </location>
</feature>
<organism evidence="4 5">
    <name type="scientific">Euphydryas editha</name>
    <name type="common">Edith's checkerspot</name>
    <dbReference type="NCBI Taxonomy" id="104508"/>
    <lineage>
        <taxon>Eukaryota</taxon>
        <taxon>Metazoa</taxon>
        <taxon>Ecdysozoa</taxon>
        <taxon>Arthropoda</taxon>
        <taxon>Hexapoda</taxon>
        <taxon>Insecta</taxon>
        <taxon>Pterygota</taxon>
        <taxon>Neoptera</taxon>
        <taxon>Endopterygota</taxon>
        <taxon>Lepidoptera</taxon>
        <taxon>Glossata</taxon>
        <taxon>Ditrysia</taxon>
        <taxon>Papilionoidea</taxon>
        <taxon>Nymphalidae</taxon>
        <taxon>Nymphalinae</taxon>
        <taxon>Euphydryas</taxon>
    </lineage>
</organism>
<dbReference type="PANTHER" id="PTHR15904">
    <property type="entry name" value="FAM13"/>
    <property type="match status" value="1"/>
</dbReference>
<protein>
    <recommendedName>
        <fullName evidence="3">FAM13A-like domain-containing protein</fullName>
    </recommendedName>
</protein>
<evidence type="ECO:0000256" key="2">
    <source>
        <dbReference type="SAM" id="MobiDB-lite"/>
    </source>
</evidence>
<dbReference type="InterPro" id="IPR059029">
    <property type="entry name" value="FAM13A_dom"/>
</dbReference>
<feature type="region of interest" description="Disordered" evidence="2">
    <location>
        <begin position="395"/>
        <end position="451"/>
    </location>
</feature>
<feature type="compositionally biased region" description="Basic residues" evidence="2">
    <location>
        <begin position="107"/>
        <end position="121"/>
    </location>
</feature>
<comment type="caution">
    <text evidence="4">The sequence shown here is derived from an EMBL/GenBank/DDBJ whole genome shotgun (WGS) entry which is preliminary data.</text>
</comment>
<proteinExistence type="inferred from homology"/>
<evidence type="ECO:0000256" key="1">
    <source>
        <dbReference type="ARBA" id="ARBA00007549"/>
    </source>
</evidence>
<name>A0AAU9V6G0_EUPED</name>
<dbReference type="PANTHER" id="PTHR15904:SF17">
    <property type="entry name" value="RHO-GAP DOMAIN-CONTAINING PROTEIN"/>
    <property type="match status" value="1"/>
</dbReference>
<evidence type="ECO:0000259" key="3">
    <source>
        <dbReference type="Pfam" id="PF26116"/>
    </source>
</evidence>
<feature type="region of interest" description="Disordered" evidence="2">
    <location>
        <begin position="165"/>
        <end position="191"/>
    </location>
</feature>
<feature type="compositionally biased region" description="Low complexity" evidence="2">
    <location>
        <begin position="432"/>
        <end position="443"/>
    </location>
</feature>